<dbReference type="EMBL" id="CP017248">
    <property type="protein sequence ID" value="AOR30713.1"/>
    <property type="molecule type" value="Genomic_DNA"/>
</dbReference>
<keyword evidence="2" id="KW-1185">Reference proteome</keyword>
<dbReference type="KEGG" id="spun:BFF78_06315"/>
<dbReference type="AlphaFoldDB" id="A0A1D7Y556"/>
<dbReference type="Proteomes" id="UP000094960">
    <property type="component" value="Chromosome"/>
</dbReference>
<protein>
    <submittedName>
        <fullName evidence="1">Uncharacterized protein</fullName>
    </submittedName>
</protein>
<gene>
    <name evidence="1" type="ORF">BFF78_06315</name>
</gene>
<sequence>MTGTWWLMQGEVRVGELREYGIDQPTFLCHFLPGPGWEPVSPLFEAWAAVQGPDPDGSRHAKAIRPLMDLGLTLHPSDGSVPLGLFRDCILRIDGNTARLRC</sequence>
<name>A0A1D7Y556_9ACTN</name>
<accession>A0A1D7Y556</accession>
<proteinExistence type="predicted"/>
<organism evidence="1 2">
    <name type="scientific">Streptomyces fodineus</name>
    <dbReference type="NCBI Taxonomy" id="1904616"/>
    <lineage>
        <taxon>Bacteria</taxon>
        <taxon>Bacillati</taxon>
        <taxon>Actinomycetota</taxon>
        <taxon>Actinomycetes</taxon>
        <taxon>Kitasatosporales</taxon>
        <taxon>Streptomycetaceae</taxon>
        <taxon>Streptomyces</taxon>
    </lineage>
</organism>
<evidence type="ECO:0000313" key="1">
    <source>
        <dbReference type="EMBL" id="AOR30713.1"/>
    </source>
</evidence>
<evidence type="ECO:0000313" key="2">
    <source>
        <dbReference type="Proteomes" id="UP000094960"/>
    </source>
</evidence>
<reference evidence="2" key="1">
    <citation type="submission" date="2016-09" db="EMBL/GenBank/DDBJ databases">
        <title>Streptomyces puniciscabiei strain:TW1S1 Genome sequencing and assembly.</title>
        <authorList>
            <person name="Kim M.-K."/>
            <person name="Kim S.B."/>
        </authorList>
    </citation>
    <scope>NUCLEOTIDE SEQUENCE [LARGE SCALE GENOMIC DNA]</scope>
    <source>
        <strain evidence="2">TW1S1</strain>
    </source>
</reference>